<evidence type="ECO:0000313" key="13">
    <source>
        <dbReference type="Proteomes" id="UP000034491"/>
    </source>
</evidence>
<comment type="caution">
    <text evidence="12">The sequence shown here is derived from an EMBL/GenBank/DDBJ whole genome shotgun (WGS) entry which is preliminary data.</text>
</comment>
<dbReference type="Gene3D" id="1.10.287.130">
    <property type="match status" value="1"/>
</dbReference>
<dbReference type="EMBL" id="LANI01000022">
    <property type="protein sequence ID" value="KKJ76051.1"/>
    <property type="molecule type" value="Genomic_DNA"/>
</dbReference>
<evidence type="ECO:0000259" key="11">
    <source>
        <dbReference type="PROSITE" id="PS50109"/>
    </source>
</evidence>
<comment type="subcellular location">
    <subcellularLocation>
        <location evidence="2">Cell membrane</location>
        <topology evidence="2">Multi-pass membrane protein</topology>
    </subcellularLocation>
</comment>
<feature type="transmembrane region" description="Helical" evidence="10">
    <location>
        <begin position="157"/>
        <end position="177"/>
    </location>
</feature>
<dbReference type="GO" id="GO:0000155">
    <property type="term" value="F:phosphorelay sensor kinase activity"/>
    <property type="evidence" value="ECO:0007669"/>
    <property type="project" value="InterPro"/>
</dbReference>
<protein>
    <recommendedName>
        <fullName evidence="3">histidine kinase</fullName>
        <ecNumber evidence="3">2.7.13.3</ecNumber>
    </recommendedName>
</protein>
<dbReference type="Pfam" id="PF02518">
    <property type="entry name" value="HATPase_c"/>
    <property type="match status" value="1"/>
</dbReference>
<dbReference type="SMART" id="SM00387">
    <property type="entry name" value="HATPase_c"/>
    <property type="match status" value="1"/>
</dbReference>
<evidence type="ECO:0000256" key="5">
    <source>
        <dbReference type="ARBA" id="ARBA00022679"/>
    </source>
</evidence>
<evidence type="ECO:0000256" key="9">
    <source>
        <dbReference type="SAM" id="MobiDB-lite"/>
    </source>
</evidence>
<keyword evidence="8" id="KW-0067">ATP-binding</keyword>
<dbReference type="InterPro" id="IPR036097">
    <property type="entry name" value="HisK_dim/P_sf"/>
</dbReference>
<dbReference type="Proteomes" id="UP000034491">
    <property type="component" value="Unassembled WGS sequence"/>
</dbReference>
<feature type="domain" description="Histidine kinase" evidence="11">
    <location>
        <begin position="213"/>
        <end position="448"/>
    </location>
</feature>
<dbReference type="InterPro" id="IPR003594">
    <property type="entry name" value="HATPase_dom"/>
</dbReference>
<dbReference type="GO" id="GO:0005886">
    <property type="term" value="C:plasma membrane"/>
    <property type="evidence" value="ECO:0007669"/>
    <property type="project" value="UniProtKB-SubCell"/>
</dbReference>
<evidence type="ECO:0000256" key="7">
    <source>
        <dbReference type="ARBA" id="ARBA00022777"/>
    </source>
</evidence>
<dbReference type="EC" id="2.7.13.3" evidence="3"/>
<dbReference type="InterPro" id="IPR050980">
    <property type="entry name" value="2C_sensor_his_kinase"/>
</dbReference>
<dbReference type="Gene3D" id="3.30.565.10">
    <property type="entry name" value="Histidine kinase-like ATPase, C-terminal domain"/>
    <property type="match status" value="1"/>
</dbReference>
<feature type="region of interest" description="Disordered" evidence="9">
    <location>
        <begin position="302"/>
        <end position="323"/>
    </location>
</feature>
<gene>
    <name evidence="12" type="ORF">WH95_14900</name>
</gene>
<keyword evidence="10" id="KW-1133">Transmembrane helix</keyword>
<evidence type="ECO:0000256" key="10">
    <source>
        <dbReference type="SAM" id="Phobius"/>
    </source>
</evidence>
<keyword evidence="4" id="KW-1003">Cell membrane</keyword>
<evidence type="ECO:0000256" key="2">
    <source>
        <dbReference type="ARBA" id="ARBA00004651"/>
    </source>
</evidence>
<dbReference type="GO" id="GO:0005524">
    <property type="term" value="F:ATP binding"/>
    <property type="evidence" value="ECO:0007669"/>
    <property type="project" value="UniProtKB-KW"/>
</dbReference>
<proteinExistence type="predicted"/>
<dbReference type="AlphaFoldDB" id="A0A0M2R307"/>
<evidence type="ECO:0000256" key="8">
    <source>
        <dbReference type="ARBA" id="ARBA00022840"/>
    </source>
</evidence>
<evidence type="ECO:0000256" key="3">
    <source>
        <dbReference type="ARBA" id="ARBA00012438"/>
    </source>
</evidence>
<keyword evidence="10" id="KW-0472">Membrane</keyword>
<dbReference type="NCBIfam" id="NF033792">
    <property type="entry name" value="ActS_PrrB_HisK"/>
    <property type="match status" value="1"/>
</dbReference>
<evidence type="ECO:0000256" key="4">
    <source>
        <dbReference type="ARBA" id="ARBA00022475"/>
    </source>
</evidence>
<dbReference type="PROSITE" id="PS50109">
    <property type="entry name" value="HIS_KIN"/>
    <property type="match status" value="1"/>
</dbReference>
<dbReference type="SMART" id="SM00388">
    <property type="entry name" value="HisKA"/>
    <property type="match status" value="1"/>
</dbReference>
<keyword evidence="5" id="KW-0808">Transferase</keyword>
<evidence type="ECO:0000256" key="6">
    <source>
        <dbReference type="ARBA" id="ARBA00022741"/>
    </source>
</evidence>
<organism evidence="12 13">
    <name type="scientific">Kiloniella litopenaei</name>
    <dbReference type="NCBI Taxonomy" id="1549748"/>
    <lineage>
        <taxon>Bacteria</taxon>
        <taxon>Pseudomonadati</taxon>
        <taxon>Pseudomonadota</taxon>
        <taxon>Alphaproteobacteria</taxon>
        <taxon>Rhodospirillales</taxon>
        <taxon>Kiloniellaceae</taxon>
        <taxon>Kiloniella</taxon>
    </lineage>
</organism>
<dbReference type="SUPFAM" id="SSF47384">
    <property type="entry name" value="Homodimeric domain of signal transducing histidine kinase"/>
    <property type="match status" value="1"/>
</dbReference>
<name>A0A0M2R307_9PROT</name>
<evidence type="ECO:0000256" key="1">
    <source>
        <dbReference type="ARBA" id="ARBA00000085"/>
    </source>
</evidence>
<dbReference type="InterPro" id="IPR047770">
    <property type="entry name" value="RegB"/>
</dbReference>
<dbReference type="InterPro" id="IPR003661">
    <property type="entry name" value="HisK_dim/P_dom"/>
</dbReference>
<feature type="transmembrane region" description="Helical" evidence="10">
    <location>
        <begin position="127"/>
        <end position="145"/>
    </location>
</feature>
<dbReference type="SUPFAM" id="SSF55874">
    <property type="entry name" value="ATPase domain of HSP90 chaperone/DNA topoisomerase II/histidine kinase"/>
    <property type="match status" value="1"/>
</dbReference>
<dbReference type="InterPro" id="IPR005467">
    <property type="entry name" value="His_kinase_dom"/>
</dbReference>
<dbReference type="STRING" id="1549748.WH95_14900"/>
<dbReference type="PANTHER" id="PTHR44936:SF10">
    <property type="entry name" value="SENSOR PROTEIN RSTB"/>
    <property type="match status" value="1"/>
</dbReference>
<feature type="transmembrane region" description="Helical" evidence="10">
    <location>
        <begin position="47"/>
        <end position="67"/>
    </location>
</feature>
<sequence length="456" mass="49727">MEPEVGLHPDQGRVRLRTLVFIRWMAICGQTAALLIAHFGLGLELPLIAAFLVVLTSGALNVAQVATRPASSWLRNKEATMALAFDLIQISVLLSLTGGLTNPFSILILGPVTVSASILTRRSTICLSILAIVAVTADVFFYLPLPWPEGSFFLHSLYLYGLWAALVFTAIFLAVYVSSLTEEARSMGMALVASQMALAREQKLSALGGLAAAAAHELGSPLGTMLVVAKEMKEELPPDDIYLPDVELLISEILRCREILQNLAAWPEEDGGDPYNFMPIQSLVEAAVAPYEKLEIETVIKASAREDDGKNSSPEHTGPEHPMVERSPEILHSLGLFAQNAIQFAREKVDISLVWDKRTITLTIHDDGPGFDPQVLGRLGDPLLSNREYVQKNQAPKKLDRRKEEDGDHMGLGVFIATTLLSHTGGKVAYSNHETGGAVVQIVWPRHRLEVAAHPI</sequence>
<accession>A0A0M2R307</accession>
<dbReference type="PANTHER" id="PTHR44936">
    <property type="entry name" value="SENSOR PROTEIN CREC"/>
    <property type="match status" value="1"/>
</dbReference>
<keyword evidence="6" id="KW-0547">Nucleotide-binding</keyword>
<feature type="transmembrane region" description="Helical" evidence="10">
    <location>
        <begin position="21"/>
        <end position="41"/>
    </location>
</feature>
<reference evidence="12 13" key="1">
    <citation type="submission" date="2015-03" db="EMBL/GenBank/DDBJ databases">
        <title>Genome sequence of Kiloniella sp. P1-1, isolated from the gut microflora of Pacific white shrimp, Penaeus vannamei.</title>
        <authorList>
            <person name="Shao Z."/>
            <person name="Wang L."/>
            <person name="Li X."/>
        </authorList>
    </citation>
    <scope>NUCLEOTIDE SEQUENCE [LARGE SCALE GENOMIC DNA]</scope>
    <source>
        <strain evidence="12 13">P1-1</strain>
    </source>
</reference>
<dbReference type="InterPro" id="IPR036890">
    <property type="entry name" value="HATPase_C_sf"/>
</dbReference>
<keyword evidence="13" id="KW-1185">Reference proteome</keyword>
<keyword evidence="7" id="KW-0418">Kinase</keyword>
<comment type="catalytic activity">
    <reaction evidence="1">
        <text>ATP + protein L-histidine = ADP + protein N-phospho-L-histidine.</text>
        <dbReference type="EC" id="2.7.13.3"/>
    </reaction>
</comment>
<keyword evidence="10" id="KW-0812">Transmembrane</keyword>
<evidence type="ECO:0000313" key="12">
    <source>
        <dbReference type="EMBL" id="KKJ76051.1"/>
    </source>
</evidence>